<organism evidence="1 2">
    <name type="scientific">Agromyces mediolanus</name>
    <name type="common">Corynebacterium mediolanum</name>
    <dbReference type="NCBI Taxonomy" id="41986"/>
    <lineage>
        <taxon>Bacteria</taxon>
        <taxon>Bacillati</taxon>
        <taxon>Actinomycetota</taxon>
        <taxon>Actinomycetes</taxon>
        <taxon>Micrococcales</taxon>
        <taxon>Microbacteriaceae</taxon>
        <taxon>Agromyces</taxon>
    </lineage>
</organism>
<dbReference type="InterPro" id="IPR003775">
    <property type="entry name" value="Flagellar_assembly_factor_FliW"/>
</dbReference>
<reference evidence="1" key="2">
    <citation type="submission" date="2020-09" db="EMBL/GenBank/DDBJ databases">
        <authorList>
            <person name="Sun Q."/>
            <person name="Ohkuma M."/>
        </authorList>
    </citation>
    <scope>NUCLEOTIDE SEQUENCE</scope>
    <source>
        <strain evidence="1">JCM 3346</strain>
    </source>
</reference>
<dbReference type="Proteomes" id="UP000610303">
    <property type="component" value="Unassembled WGS sequence"/>
</dbReference>
<accession>A0A918CDK4</accession>
<keyword evidence="2" id="KW-1185">Reference proteome</keyword>
<proteinExistence type="predicted"/>
<evidence type="ECO:0000313" key="2">
    <source>
        <dbReference type="Proteomes" id="UP000610303"/>
    </source>
</evidence>
<protein>
    <recommendedName>
        <fullName evidence="3">Flagellar assembly protein FliW</fullName>
    </recommendedName>
</protein>
<name>A0A918CDK4_AGRME</name>
<dbReference type="SUPFAM" id="SSF141457">
    <property type="entry name" value="BH3618-like"/>
    <property type="match status" value="1"/>
</dbReference>
<evidence type="ECO:0000313" key="1">
    <source>
        <dbReference type="EMBL" id="GGR18915.1"/>
    </source>
</evidence>
<dbReference type="AlphaFoldDB" id="A0A918CDK4"/>
<dbReference type="GO" id="GO:0044780">
    <property type="term" value="P:bacterial-type flagellum assembly"/>
    <property type="evidence" value="ECO:0007669"/>
    <property type="project" value="InterPro"/>
</dbReference>
<sequence length="122" mass="12802">MTRLTFLAPPFGLADTDFELAAVDGAPGLLALRAASGDARLYLLDASLHLPGYHPIVPRIDLDELGDPEPAVYVVVNPSAAPTTVNLQAPIVVAADGRARQTILDRGDWPLRAPLAEVLAAA</sequence>
<dbReference type="Pfam" id="PF02623">
    <property type="entry name" value="FliW"/>
    <property type="match status" value="1"/>
</dbReference>
<evidence type="ECO:0008006" key="3">
    <source>
        <dbReference type="Google" id="ProtNLM"/>
    </source>
</evidence>
<gene>
    <name evidence="1" type="ORF">GCM10010196_10090</name>
</gene>
<dbReference type="Gene3D" id="2.30.290.10">
    <property type="entry name" value="BH3618-like"/>
    <property type="match status" value="1"/>
</dbReference>
<dbReference type="InterPro" id="IPR024046">
    <property type="entry name" value="Flagellar_assmbl_FliW_dom_sf"/>
</dbReference>
<reference evidence="1" key="1">
    <citation type="journal article" date="2014" name="Int. J. Syst. Evol. Microbiol.">
        <title>Complete genome sequence of Corynebacterium casei LMG S-19264T (=DSM 44701T), isolated from a smear-ripened cheese.</title>
        <authorList>
            <consortium name="US DOE Joint Genome Institute (JGI-PGF)"/>
            <person name="Walter F."/>
            <person name="Albersmeier A."/>
            <person name="Kalinowski J."/>
            <person name="Ruckert C."/>
        </authorList>
    </citation>
    <scope>NUCLEOTIDE SEQUENCE</scope>
    <source>
        <strain evidence="1">JCM 3346</strain>
    </source>
</reference>
<dbReference type="RefSeq" id="WP_189084175.1">
    <property type="nucleotide sequence ID" value="NZ_BMRJ01000001.1"/>
</dbReference>
<comment type="caution">
    <text evidence="1">The sequence shown here is derived from an EMBL/GenBank/DDBJ whole genome shotgun (WGS) entry which is preliminary data.</text>
</comment>
<dbReference type="EMBL" id="BMRJ01000001">
    <property type="protein sequence ID" value="GGR18915.1"/>
    <property type="molecule type" value="Genomic_DNA"/>
</dbReference>